<feature type="compositionally biased region" description="Acidic residues" evidence="1">
    <location>
        <begin position="76"/>
        <end position="87"/>
    </location>
</feature>
<evidence type="ECO:0000256" key="1">
    <source>
        <dbReference type="SAM" id="MobiDB-lite"/>
    </source>
</evidence>
<protein>
    <submittedName>
        <fullName evidence="2">Uncharacterized protein</fullName>
    </submittedName>
</protein>
<evidence type="ECO:0000313" key="3">
    <source>
        <dbReference type="Proteomes" id="UP000856143"/>
    </source>
</evidence>
<gene>
    <name evidence="2" type="ORF">I8Y21_006407</name>
</gene>
<feature type="non-terminal residue" evidence="2">
    <location>
        <position position="132"/>
    </location>
</feature>
<accession>A0AAN5RH80</accession>
<dbReference type="AlphaFoldDB" id="A0AAN5RH80"/>
<name>A0AAN5RH80_KLEOX</name>
<evidence type="ECO:0000313" key="2">
    <source>
        <dbReference type="EMBL" id="HAT1685535.1"/>
    </source>
</evidence>
<feature type="region of interest" description="Disordered" evidence="1">
    <location>
        <begin position="36"/>
        <end position="132"/>
    </location>
</feature>
<reference evidence="2" key="1">
    <citation type="journal article" date="2018" name="Genome Biol.">
        <title>SKESA: strategic k-mer extension for scrupulous assemblies.</title>
        <authorList>
            <person name="Souvorov A."/>
            <person name="Agarwala R."/>
            <person name="Lipman D.J."/>
        </authorList>
    </citation>
    <scope>NUCLEOTIDE SEQUENCE</scope>
    <source>
        <strain evidence="2">R404</strain>
    </source>
</reference>
<comment type="caution">
    <text evidence="2">The sequence shown here is derived from an EMBL/GenBank/DDBJ whole genome shotgun (WGS) entry which is preliminary data.</text>
</comment>
<organism evidence="2 3">
    <name type="scientific">Klebsiella oxytoca</name>
    <dbReference type="NCBI Taxonomy" id="571"/>
    <lineage>
        <taxon>Bacteria</taxon>
        <taxon>Pseudomonadati</taxon>
        <taxon>Pseudomonadota</taxon>
        <taxon>Gammaproteobacteria</taxon>
        <taxon>Enterobacterales</taxon>
        <taxon>Enterobacteriaceae</taxon>
        <taxon>Klebsiella/Raoultella group</taxon>
        <taxon>Klebsiella</taxon>
    </lineage>
</organism>
<dbReference type="EMBL" id="DACSEO010000271">
    <property type="protein sequence ID" value="HAT1685535.1"/>
    <property type="molecule type" value="Genomic_DNA"/>
</dbReference>
<feature type="compositionally biased region" description="Acidic residues" evidence="1">
    <location>
        <begin position="106"/>
        <end position="119"/>
    </location>
</feature>
<dbReference type="Proteomes" id="UP000856143">
    <property type="component" value="Unassembled WGS sequence"/>
</dbReference>
<proteinExistence type="predicted"/>
<feature type="compositionally biased region" description="Polar residues" evidence="1">
    <location>
        <begin position="46"/>
        <end position="56"/>
    </location>
</feature>
<sequence length="132" mass="13505">MLSEPPDISAAVTPAAEILLSELASSIATGVEPNASAAGLPIAKSNDGTEIPSSSGKTEDSSDETDMLLSLFSMMPEEDVPPPEEEVLSAKSAEKLSVSAMTDSASPEDGDPAGEDGDIREENTQQTATVPV</sequence>
<reference evidence="2" key="2">
    <citation type="submission" date="2020-11" db="EMBL/GenBank/DDBJ databases">
        <authorList>
            <consortium name="NCBI Pathogen Detection Project"/>
        </authorList>
    </citation>
    <scope>NUCLEOTIDE SEQUENCE</scope>
    <source>
        <strain evidence="2">R404</strain>
    </source>
</reference>